<sequence length="67" mass="7963">MPVFALKQFQQKPKRKIFFCIVIFDKQLNNGKAIFLFEPNSYCMAEIICHTIYFRNFVVGDHSIFAR</sequence>
<comment type="caution">
    <text evidence="1">The sequence shown here is derived from an EMBL/GenBank/DDBJ whole genome shotgun (WGS) entry which is preliminary data.</text>
</comment>
<gene>
    <name evidence="1" type="ORF">GCWU000325_02268</name>
</gene>
<keyword evidence="2" id="KW-1185">Reference proteome</keyword>
<protein>
    <submittedName>
        <fullName evidence="1">Uncharacterized protein</fullName>
    </submittedName>
</protein>
<dbReference type="STRING" id="626522.GCWU000325_02268"/>
<evidence type="ECO:0000313" key="2">
    <source>
        <dbReference type="Proteomes" id="UP000003460"/>
    </source>
</evidence>
<dbReference type="EMBL" id="ACIJ02000023">
    <property type="protein sequence ID" value="EEX71023.1"/>
    <property type="molecule type" value="Genomic_DNA"/>
</dbReference>
<proteinExistence type="predicted"/>
<reference evidence="1" key="1">
    <citation type="submission" date="2009-09" db="EMBL/GenBank/DDBJ databases">
        <authorList>
            <person name="Weinstock G."/>
            <person name="Sodergren E."/>
            <person name="Clifton S."/>
            <person name="Fulton L."/>
            <person name="Fulton B."/>
            <person name="Courtney L."/>
            <person name="Fronick C."/>
            <person name="Harrison M."/>
            <person name="Strong C."/>
            <person name="Farmer C."/>
            <person name="Delahaunty K."/>
            <person name="Markovic C."/>
            <person name="Hall O."/>
            <person name="Minx P."/>
            <person name="Tomlinson C."/>
            <person name="Mitreva M."/>
            <person name="Nelson J."/>
            <person name="Hou S."/>
            <person name="Wollam A."/>
            <person name="Pepin K.H."/>
            <person name="Johnson M."/>
            <person name="Bhonagiri V."/>
            <person name="Nash W.E."/>
            <person name="Warren W."/>
            <person name="Chinwalla A."/>
            <person name="Mardis E.R."/>
            <person name="Wilson R.K."/>
        </authorList>
    </citation>
    <scope>NUCLEOTIDE SEQUENCE [LARGE SCALE GENOMIC DNA]</scope>
    <source>
        <strain evidence="1">ATCC 51259</strain>
    </source>
</reference>
<organism evidence="1 2">
    <name type="scientific">Alloprevotella tannerae ATCC 51259</name>
    <dbReference type="NCBI Taxonomy" id="626522"/>
    <lineage>
        <taxon>Bacteria</taxon>
        <taxon>Pseudomonadati</taxon>
        <taxon>Bacteroidota</taxon>
        <taxon>Bacteroidia</taxon>
        <taxon>Bacteroidales</taxon>
        <taxon>Prevotellaceae</taxon>
        <taxon>Alloprevotella</taxon>
    </lineage>
</organism>
<evidence type="ECO:0000313" key="1">
    <source>
        <dbReference type="EMBL" id="EEX71023.1"/>
    </source>
</evidence>
<dbReference type="Proteomes" id="UP000003460">
    <property type="component" value="Unassembled WGS sequence"/>
</dbReference>
<dbReference type="AlphaFoldDB" id="C9LJ56"/>
<dbReference type="HOGENOM" id="CLU_2808895_0_0_10"/>
<name>C9LJ56_9BACT</name>
<accession>C9LJ56</accession>